<dbReference type="AlphaFoldDB" id="A0A1N7MW76"/>
<name>A0A1N7MW76_9RHOB</name>
<feature type="chain" id="PRO_5012071591" description="Protease inhibitor Inh" evidence="1">
    <location>
        <begin position="22"/>
        <end position="137"/>
    </location>
</feature>
<sequence>MRKILLTALMGSLTVAGAAHAQQFTTAAEVRPILAATKAQWVAVREYDGQDFVYFTQLLSWRCGLSQIFYGLNDAPPTTPFFMEMCYEGTPAPNAIETDAIYITQPLGSVQNIRLRLLYDDGTEEEAIFARPQVLMR</sequence>
<dbReference type="RefSeq" id="WP_076485055.1">
    <property type="nucleotide sequence ID" value="NZ_FTOG01000006.1"/>
</dbReference>
<evidence type="ECO:0000313" key="2">
    <source>
        <dbReference type="EMBL" id="SIS90342.1"/>
    </source>
</evidence>
<dbReference type="EMBL" id="FTOG01000006">
    <property type="protein sequence ID" value="SIS90342.1"/>
    <property type="molecule type" value="Genomic_DNA"/>
</dbReference>
<evidence type="ECO:0000256" key="1">
    <source>
        <dbReference type="SAM" id="SignalP"/>
    </source>
</evidence>
<evidence type="ECO:0000313" key="3">
    <source>
        <dbReference type="Proteomes" id="UP000186221"/>
    </source>
</evidence>
<proteinExistence type="predicted"/>
<reference evidence="3" key="1">
    <citation type="submission" date="2017-01" db="EMBL/GenBank/DDBJ databases">
        <authorList>
            <person name="Varghese N."/>
            <person name="Submissions S."/>
        </authorList>
    </citation>
    <scope>NUCLEOTIDE SEQUENCE [LARGE SCALE GENOMIC DNA]</scope>
    <source>
        <strain evidence="3">DSM 19945</strain>
    </source>
</reference>
<organism evidence="2 3">
    <name type="scientific">Rhodobacter aestuarii</name>
    <dbReference type="NCBI Taxonomy" id="453582"/>
    <lineage>
        <taxon>Bacteria</taxon>
        <taxon>Pseudomonadati</taxon>
        <taxon>Pseudomonadota</taxon>
        <taxon>Alphaproteobacteria</taxon>
        <taxon>Rhodobacterales</taxon>
        <taxon>Rhodobacter group</taxon>
        <taxon>Rhodobacter</taxon>
    </lineage>
</organism>
<evidence type="ECO:0008006" key="4">
    <source>
        <dbReference type="Google" id="ProtNLM"/>
    </source>
</evidence>
<protein>
    <recommendedName>
        <fullName evidence="4">Protease inhibitor Inh</fullName>
    </recommendedName>
</protein>
<dbReference type="STRING" id="453582.SAMN05421580_106236"/>
<dbReference type="Proteomes" id="UP000186221">
    <property type="component" value="Unassembled WGS sequence"/>
</dbReference>
<accession>A0A1N7MW76</accession>
<gene>
    <name evidence="2" type="ORF">SAMN05421580_106236</name>
</gene>
<keyword evidence="3" id="KW-1185">Reference proteome</keyword>
<keyword evidence="1" id="KW-0732">Signal</keyword>
<feature type="signal peptide" evidence="1">
    <location>
        <begin position="1"/>
        <end position="21"/>
    </location>
</feature>